<reference evidence="3" key="1">
    <citation type="journal article" date="2023" name="Mol. Phylogenet. Evol.">
        <title>Genome-scale phylogeny and comparative genomics of the fungal order Sordariales.</title>
        <authorList>
            <person name="Hensen N."/>
            <person name="Bonometti L."/>
            <person name="Westerberg I."/>
            <person name="Brannstrom I.O."/>
            <person name="Guillou S."/>
            <person name="Cros-Aarteil S."/>
            <person name="Calhoun S."/>
            <person name="Haridas S."/>
            <person name="Kuo A."/>
            <person name="Mondo S."/>
            <person name="Pangilinan J."/>
            <person name="Riley R."/>
            <person name="LaButti K."/>
            <person name="Andreopoulos B."/>
            <person name="Lipzen A."/>
            <person name="Chen C."/>
            <person name="Yan M."/>
            <person name="Daum C."/>
            <person name="Ng V."/>
            <person name="Clum A."/>
            <person name="Steindorff A."/>
            <person name="Ohm R.A."/>
            <person name="Martin F."/>
            <person name="Silar P."/>
            <person name="Natvig D.O."/>
            <person name="Lalanne C."/>
            <person name="Gautier V."/>
            <person name="Ament-Velasquez S.L."/>
            <person name="Kruys A."/>
            <person name="Hutchinson M.I."/>
            <person name="Powell A.J."/>
            <person name="Barry K."/>
            <person name="Miller A.N."/>
            <person name="Grigoriev I.V."/>
            <person name="Debuchy R."/>
            <person name="Gladieux P."/>
            <person name="Hiltunen Thoren M."/>
            <person name="Johannesson H."/>
        </authorList>
    </citation>
    <scope>NUCLEOTIDE SEQUENCE</scope>
    <source>
        <strain evidence="3">CBS 232.78</strain>
    </source>
</reference>
<dbReference type="EMBL" id="JAULSW010000005">
    <property type="protein sequence ID" value="KAK3381147.1"/>
    <property type="molecule type" value="Genomic_DNA"/>
</dbReference>
<feature type="region of interest" description="Disordered" evidence="1">
    <location>
        <begin position="442"/>
        <end position="484"/>
    </location>
</feature>
<dbReference type="Proteomes" id="UP001285441">
    <property type="component" value="Unassembled WGS sequence"/>
</dbReference>
<feature type="region of interest" description="Disordered" evidence="1">
    <location>
        <begin position="65"/>
        <end position="89"/>
    </location>
</feature>
<keyword evidence="4" id="KW-1185">Reference proteome</keyword>
<keyword evidence="2" id="KW-0812">Transmembrane</keyword>
<keyword evidence="2" id="KW-0472">Membrane</keyword>
<comment type="caution">
    <text evidence="3">The sequence shown here is derived from an EMBL/GenBank/DDBJ whole genome shotgun (WGS) entry which is preliminary data.</text>
</comment>
<keyword evidence="2" id="KW-1133">Transmembrane helix</keyword>
<feature type="transmembrane region" description="Helical" evidence="2">
    <location>
        <begin position="28"/>
        <end position="48"/>
    </location>
</feature>
<protein>
    <recommendedName>
        <fullName evidence="5">C2H2-type domain-containing protein</fullName>
    </recommendedName>
</protein>
<accession>A0AAE0NGL6</accession>
<dbReference type="PANTHER" id="PTHR38166:SF1">
    <property type="entry name" value="C2H2-TYPE DOMAIN-CONTAINING PROTEIN"/>
    <property type="match status" value="1"/>
</dbReference>
<proteinExistence type="predicted"/>
<feature type="compositionally biased region" description="Basic and acidic residues" evidence="1">
    <location>
        <begin position="70"/>
        <end position="81"/>
    </location>
</feature>
<organism evidence="3 4">
    <name type="scientific">Podospora didyma</name>
    <dbReference type="NCBI Taxonomy" id="330526"/>
    <lineage>
        <taxon>Eukaryota</taxon>
        <taxon>Fungi</taxon>
        <taxon>Dikarya</taxon>
        <taxon>Ascomycota</taxon>
        <taxon>Pezizomycotina</taxon>
        <taxon>Sordariomycetes</taxon>
        <taxon>Sordariomycetidae</taxon>
        <taxon>Sordariales</taxon>
        <taxon>Podosporaceae</taxon>
        <taxon>Podospora</taxon>
    </lineage>
</organism>
<evidence type="ECO:0000256" key="1">
    <source>
        <dbReference type="SAM" id="MobiDB-lite"/>
    </source>
</evidence>
<evidence type="ECO:0000256" key="2">
    <source>
        <dbReference type="SAM" id="Phobius"/>
    </source>
</evidence>
<dbReference type="AlphaFoldDB" id="A0AAE0NGL6"/>
<feature type="region of interest" description="Disordered" evidence="1">
    <location>
        <begin position="114"/>
        <end position="161"/>
    </location>
</feature>
<dbReference type="PANTHER" id="PTHR38166">
    <property type="entry name" value="C2H2-TYPE DOMAIN-CONTAINING PROTEIN-RELATED"/>
    <property type="match status" value="1"/>
</dbReference>
<evidence type="ECO:0008006" key="5">
    <source>
        <dbReference type="Google" id="ProtNLM"/>
    </source>
</evidence>
<feature type="compositionally biased region" description="Low complexity" evidence="1">
    <location>
        <begin position="143"/>
        <end position="160"/>
    </location>
</feature>
<gene>
    <name evidence="3" type="ORF">B0H63DRAFT_197093</name>
</gene>
<evidence type="ECO:0000313" key="4">
    <source>
        <dbReference type="Proteomes" id="UP001285441"/>
    </source>
</evidence>
<sequence>MAKAAFLFHKALFPSTSGEMKGTTSPVMVAVPAGIFAFIFALLASLLAKRSMALKRQRQMGIKVSSSEHAYNDQRLPEQRQRKVQHTPVPKPFQQLYNMVSSSRLRREAISSVPHSSGMGEYCGSMDTASTNSHSDAEETRVSQATSSSSGSDLSVTSTSELEEYKKKAVDGLMIEFKTILGDGLYVGLKIRAGGREISPASAMSISSTCPTLENSIGGAADVTADTDNSNSSKVNFKLPPSENTKRFACPFYRRNPKKHLKHRSCGGPGWVSIFRIKEHIYRNHALPTHCNRCGLVVDSDSQLRVHQRQEQGCDVRRIVDFPEGIDKEQEKLLRKKKQGGTEEEKWLEMYRVLFPDEEGDLIPSPYYDEKAQDDETERMNELHRYERFQRRELLRAVRRRLQDAVSDMAGPLEKQLRGKLIEIVRQAQYEVFRSYQANNNASVRSSDIPEQQPPSSDQLFPQFTTSHSDPTPENNTQTAQLTGTMGYDYGHDSGSNICVQDANMVMASLEENSASMAGFHGFYANHNVAPSLHVNATLQHGSSLLLHRESGSLNHHLYFTPDNAMLPSTTESYISPTIRSPHHPEDIVVGYDPSMAIFQRNVHKN</sequence>
<name>A0AAE0NGL6_9PEZI</name>
<evidence type="ECO:0000313" key="3">
    <source>
        <dbReference type="EMBL" id="KAK3381147.1"/>
    </source>
</evidence>
<reference evidence="3" key="2">
    <citation type="submission" date="2023-06" db="EMBL/GenBank/DDBJ databases">
        <authorList>
            <consortium name="Lawrence Berkeley National Laboratory"/>
            <person name="Haridas S."/>
            <person name="Hensen N."/>
            <person name="Bonometti L."/>
            <person name="Westerberg I."/>
            <person name="Brannstrom I.O."/>
            <person name="Guillou S."/>
            <person name="Cros-Aarteil S."/>
            <person name="Calhoun S."/>
            <person name="Kuo A."/>
            <person name="Mondo S."/>
            <person name="Pangilinan J."/>
            <person name="Riley R."/>
            <person name="LaButti K."/>
            <person name="Andreopoulos B."/>
            <person name="Lipzen A."/>
            <person name="Chen C."/>
            <person name="Yanf M."/>
            <person name="Daum C."/>
            <person name="Ng V."/>
            <person name="Clum A."/>
            <person name="Steindorff A."/>
            <person name="Ohm R."/>
            <person name="Martin F."/>
            <person name="Silar P."/>
            <person name="Natvig D."/>
            <person name="Lalanne C."/>
            <person name="Gautier V."/>
            <person name="Ament-velasquez S.L."/>
            <person name="Kruys A."/>
            <person name="Hutchinson M.I."/>
            <person name="Powell A.J."/>
            <person name="Barry K."/>
            <person name="Miller A.N."/>
            <person name="Grigoriev I.V."/>
            <person name="Debuchy R."/>
            <person name="Gladieux P."/>
            <person name="Thoren M.H."/>
            <person name="Johannesson H."/>
        </authorList>
    </citation>
    <scope>NUCLEOTIDE SEQUENCE</scope>
    <source>
        <strain evidence="3">CBS 232.78</strain>
    </source>
</reference>